<protein>
    <submittedName>
        <fullName evidence="1">Esterase</fullName>
    </submittedName>
</protein>
<dbReference type="InterPro" id="IPR029058">
    <property type="entry name" value="AB_hydrolase_fold"/>
</dbReference>
<dbReference type="SUPFAM" id="SSF53474">
    <property type="entry name" value="alpha/beta-Hydrolases"/>
    <property type="match status" value="1"/>
</dbReference>
<name>A0AA48HK36_9ALTE</name>
<organism evidence="1 2">
    <name type="scientific">Planctobacterium marinum</name>
    <dbReference type="NCBI Taxonomy" id="1631968"/>
    <lineage>
        <taxon>Bacteria</taxon>
        <taxon>Pseudomonadati</taxon>
        <taxon>Pseudomonadota</taxon>
        <taxon>Gammaproteobacteria</taxon>
        <taxon>Alteromonadales</taxon>
        <taxon>Alteromonadaceae</taxon>
        <taxon>Planctobacterium</taxon>
    </lineage>
</organism>
<keyword evidence="2" id="KW-1185">Reference proteome</keyword>
<dbReference type="PANTHER" id="PTHR48098">
    <property type="entry name" value="ENTEROCHELIN ESTERASE-RELATED"/>
    <property type="match status" value="1"/>
</dbReference>
<dbReference type="InterPro" id="IPR000801">
    <property type="entry name" value="Esterase-like"/>
</dbReference>
<accession>A0AA48HK36</accession>
<dbReference type="RefSeq" id="WP_338290965.1">
    <property type="nucleotide sequence ID" value="NZ_AP027272.1"/>
</dbReference>
<dbReference type="Proteomes" id="UP001333710">
    <property type="component" value="Chromosome"/>
</dbReference>
<evidence type="ECO:0000313" key="1">
    <source>
        <dbReference type="EMBL" id="BDX05032.1"/>
    </source>
</evidence>
<reference evidence="1" key="1">
    <citation type="submission" date="2023-01" db="EMBL/GenBank/DDBJ databases">
        <title>Complete genome sequence of Planctobacterium marinum strain Dej080120_11.</title>
        <authorList>
            <person name="Ueki S."/>
            <person name="Maruyama F."/>
        </authorList>
    </citation>
    <scope>NUCLEOTIDE SEQUENCE</scope>
    <source>
        <strain evidence="1">Dej080120_11</strain>
    </source>
</reference>
<dbReference type="Gene3D" id="3.40.50.1820">
    <property type="entry name" value="alpha/beta hydrolase"/>
    <property type="match status" value="1"/>
</dbReference>
<dbReference type="AlphaFoldDB" id="A0AA48HK36"/>
<dbReference type="Pfam" id="PF00756">
    <property type="entry name" value="Esterase"/>
    <property type="match status" value="1"/>
</dbReference>
<dbReference type="EMBL" id="AP027272">
    <property type="protein sequence ID" value="BDX05032.1"/>
    <property type="molecule type" value="Genomic_DNA"/>
</dbReference>
<sequence length="247" mass="28439">MQKSFHKFSNHFMGREFYMWSYGHYGQPVLVFPSASGMAHEWEAEGMIALLSPLINDGKVKLYCPESNVSQTWNNKHTHPADFIKGHQAYEHFIINHIVPWIYHDCRMDKLPLATTGVSMGAYYAVNHTLKYPHIFSTCFGMSGRYEVSSFTHGFNNQDIYFNNPIAYLSNMDGEVLEQVRAQCEFILTCGQGAYEDGCLEETVQLGEIMQHKGLKVSCDIWGKESIHDWNAWKQHTIKHFSHVIGY</sequence>
<evidence type="ECO:0000313" key="2">
    <source>
        <dbReference type="Proteomes" id="UP001333710"/>
    </source>
</evidence>
<gene>
    <name evidence="1" type="ORF">MACH26_05530</name>
</gene>
<dbReference type="KEGG" id="pmaw:MACH26_05530"/>
<proteinExistence type="predicted"/>
<dbReference type="InterPro" id="IPR050583">
    <property type="entry name" value="Mycobacterial_A85_antigen"/>
</dbReference>